<dbReference type="Proteomes" id="UP001412239">
    <property type="component" value="Unassembled WGS sequence"/>
</dbReference>
<feature type="transmembrane region" description="Helical" evidence="2">
    <location>
        <begin position="245"/>
        <end position="264"/>
    </location>
</feature>
<organism evidence="3 4">
    <name type="scientific">Tuber aestivum</name>
    <name type="common">summer truffle</name>
    <dbReference type="NCBI Taxonomy" id="59557"/>
    <lineage>
        <taxon>Eukaryota</taxon>
        <taxon>Fungi</taxon>
        <taxon>Dikarya</taxon>
        <taxon>Ascomycota</taxon>
        <taxon>Pezizomycotina</taxon>
        <taxon>Pezizomycetes</taxon>
        <taxon>Pezizales</taxon>
        <taxon>Tuberaceae</taxon>
        <taxon>Tuber</taxon>
    </lineage>
</organism>
<name>A0A292PWL4_9PEZI</name>
<sequence length="570" mass="65252">MGVIAADTLSMVEPPKYGSPRWNNVGKIYIAVFALWTVVFLVGFTVFLIHRKSPFIRLKNVPLVCSALLLLHLQLSFDILLYPLNGSLPCGLEYWIMSICLPLGIALFQAQNMQLFSLFWGQKHLVWLRSRNSGLTGPVSAVDTTPAKGRLCRCWKQWRKICILKKTYIIIAVGTGLQILISTIIFLISRRFHPSYGWVSESGTAFQCRTGWEWFPSGAWQAIWTYGFGPFILYKIRKIQDTHRWRLQTTLAILFSLPALPLWLSTWFTPEFYVMNAYWPPNLWFVPGLGAMEFVILFFPIFEIWEFKKRQRKVREEPSHAKSSKYSLAALEKALRDDAERLEEFAATKDFTGENIIFLRQVMSWKEKWRSEVNSGGCEIPPPVLRTLYNAAVEIFQTLVHRETSHFPLNLDDDIYLPLDQIFGRSDPGLPPDSSTDCFNTFPKAMISPFADDIVLVANARRLPERKGFREIREKDSEAGAVAAEIDPDRSTHPRNSSAENSPLSWIPEGLETAFDKAEAAIKQMVLTNTWIRYVDSLPASERSLIGATPQISSAISCRWRKYFWKKGSE</sequence>
<evidence type="ECO:0000313" key="4">
    <source>
        <dbReference type="Proteomes" id="UP001412239"/>
    </source>
</evidence>
<feature type="transmembrane region" description="Helical" evidence="2">
    <location>
        <begin position="214"/>
        <end position="233"/>
    </location>
</feature>
<feature type="transmembrane region" description="Helical" evidence="2">
    <location>
        <begin position="284"/>
        <end position="305"/>
    </location>
</feature>
<evidence type="ECO:0000313" key="3">
    <source>
        <dbReference type="EMBL" id="CUS10870.1"/>
    </source>
</evidence>
<feature type="transmembrane region" description="Helical" evidence="2">
    <location>
        <begin position="61"/>
        <end position="82"/>
    </location>
</feature>
<feature type="transmembrane region" description="Helical" evidence="2">
    <location>
        <begin position="28"/>
        <end position="49"/>
    </location>
</feature>
<keyword evidence="2" id="KW-1133">Transmembrane helix</keyword>
<feature type="compositionally biased region" description="Polar residues" evidence="1">
    <location>
        <begin position="494"/>
        <end position="503"/>
    </location>
</feature>
<gene>
    <name evidence="3" type="ORF">GSTUAT00005012001</name>
</gene>
<keyword evidence="2" id="KW-0812">Transmembrane</keyword>
<proteinExistence type="predicted"/>
<feature type="transmembrane region" description="Helical" evidence="2">
    <location>
        <begin position="168"/>
        <end position="188"/>
    </location>
</feature>
<feature type="region of interest" description="Disordered" evidence="1">
    <location>
        <begin position="474"/>
        <end position="503"/>
    </location>
</feature>
<accession>A0A292PWL4</accession>
<keyword evidence="4" id="KW-1185">Reference proteome</keyword>
<evidence type="ECO:0008006" key="5">
    <source>
        <dbReference type="Google" id="ProtNLM"/>
    </source>
</evidence>
<dbReference type="EMBL" id="LN891037">
    <property type="protein sequence ID" value="CUS10870.1"/>
    <property type="molecule type" value="Genomic_DNA"/>
</dbReference>
<feature type="transmembrane region" description="Helical" evidence="2">
    <location>
        <begin position="94"/>
        <end position="121"/>
    </location>
</feature>
<evidence type="ECO:0000256" key="1">
    <source>
        <dbReference type="SAM" id="MobiDB-lite"/>
    </source>
</evidence>
<evidence type="ECO:0000256" key="2">
    <source>
        <dbReference type="SAM" id="Phobius"/>
    </source>
</evidence>
<dbReference type="AlphaFoldDB" id="A0A292PWL4"/>
<reference evidence="3" key="1">
    <citation type="submission" date="2015-10" db="EMBL/GenBank/DDBJ databases">
        <authorList>
            <person name="Regsiter A."/>
            <person name="william w."/>
        </authorList>
    </citation>
    <scope>NUCLEOTIDE SEQUENCE</scope>
    <source>
        <strain evidence="3">Montdore</strain>
    </source>
</reference>
<protein>
    <recommendedName>
        <fullName evidence="5">RGS domain-containing protein</fullName>
    </recommendedName>
</protein>
<keyword evidence="2" id="KW-0472">Membrane</keyword>